<name>A0ABY5E288_9BACT</name>
<keyword evidence="3" id="KW-0597">Phosphoprotein</keyword>
<dbReference type="InterPro" id="IPR001789">
    <property type="entry name" value="Sig_transdc_resp-reg_receiver"/>
</dbReference>
<dbReference type="PANTHER" id="PTHR45138:SF9">
    <property type="entry name" value="DIGUANYLATE CYCLASE DGCM-RELATED"/>
    <property type="match status" value="1"/>
</dbReference>
<protein>
    <recommendedName>
        <fullName evidence="1">diguanylate cyclase</fullName>
        <ecNumber evidence="1">2.7.7.65</ecNumber>
    </recommendedName>
</protein>
<evidence type="ECO:0000256" key="2">
    <source>
        <dbReference type="ARBA" id="ARBA00034247"/>
    </source>
</evidence>
<dbReference type="Pfam" id="PF00990">
    <property type="entry name" value="GGDEF"/>
    <property type="match status" value="1"/>
</dbReference>
<dbReference type="NCBIfam" id="TIGR00254">
    <property type="entry name" value="GGDEF"/>
    <property type="match status" value="1"/>
</dbReference>
<evidence type="ECO:0000256" key="3">
    <source>
        <dbReference type="PROSITE-ProRule" id="PRU00169"/>
    </source>
</evidence>
<dbReference type="InterPro" id="IPR050469">
    <property type="entry name" value="Diguanylate_Cyclase"/>
</dbReference>
<feature type="domain" description="GGDEF" evidence="5">
    <location>
        <begin position="311"/>
        <end position="439"/>
    </location>
</feature>
<dbReference type="RefSeq" id="WP_254575329.1">
    <property type="nucleotide sequence ID" value="NZ_CP100595.1"/>
</dbReference>
<dbReference type="CDD" id="cd17536">
    <property type="entry name" value="REC_YesN-like"/>
    <property type="match status" value="1"/>
</dbReference>
<dbReference type="InterPro" id="IPR000160">
    <property type="entry name" value="GGDEF_dom"/>
</dbReference>
<dbReference type="Proteomes" id="UP001060012">
    <property type="component" value="Chromosome"/>
</dbReference>
<reference evidence="6" key="1">
    <citation type="submission" date="2022-07" db="EMBL/GenBank/DDBJ databases">
        <title>Arcobacter roscoffensis sp. nov., a marine bacterium isolated from coastal seawater collected from Roscoff, France.</title>
        <authorList>
            <person name="Pascual J."/>
            <person name="Lepeaux C."/>
            <person name="Methner A."/>
            <person name="Overmann J."/>
        </authorList>
    </citation>
    <scope>NUCLEOTIDE SEQUENCE</scope>
    <source>
        <strain evidence="6">ARW1-2F2</strain>
    </source>
</reference>
<feature type="modified residue" description="4-aspartylphosphate" evidence="3">
    <location>
        <position position="61"/>
    </location>
</feature>
<accession>A0ABY5E288</accession>
<dbReference type="PROSITE" id="PS50887">
    <property type="entry name" value="GGDEF"/>
    <property type="match status" value="1"/>
</dbReference>
<proteinExistence type="predicted"/>
<keyword evidence="7" id="KW-1185">Reference proteome</keyword>
<dbReference type="InterPro" id="IPR043128">
    <property type="entry name" value="Rev_trsase/Diguanyl_cyclase"/>
</dbReference>
<keyword evidence="6" id="KW-0808">Transferase</keyword>
<comment type="catalytic activity">
    <reaction evidence="2">
        <text>2 GTP = 3',3'-c-di-GMP + 2 diphosphate</text>
        <dbReference type="Rhea" id="RHEA:24898"/>
        <dbReference type="ChEBI" id="CHEBI:33019"/>
        <dbReference type="ChEBI" id="CHEBI:37565"/>
        <dbReference type="ChEBI" id="CHEBI:58805"/>
        <dbReference type="EC" id="2.7.7.65"/>
    </reaction>
</comment>
<dbReference type="SUPFAM" id="SSF52172">
    <property type="entry name" value="CheY-like"/>
    <property type="match status" value="1"/>
</dbReference>
<evidence type="ECO:0000313" key="6">
    <source>
        <dbReference type="EMBL" id="UTJ05148.1"/>
    </source>
</evidence>
<dbReference type="PANTHER" id="PTHR45138">
    <property type="entry name" value="REGULATORY COMPONENTS OF SENSORY TRANSDUCTION SYSTEM"/>
    <property type="match status" value="1"/>
</dbReference>
<evidence type="ECO:0000313" key="7">
    <source>
        <dbReference type="Proteomes" id="UP001060012"/>
    </source>
</evidence>
<dbReference type="Gene3D" id="3.30.70.270">
    <property type="match status" value="1"/>
</dbReference>
<dbReference type="Pfam" id="PF00072">
    <property type="entry name" value="Response_reg"/>
    <property type="match status" value="1"/>
</dbReference>
<dbReference type="Gene3D" id="3.40.50.2300">
    <property type="match status" value="1"/>
</dbReference>
<keyword evidence="6" id="KW-0548">Nucleotidyltransferase</keyword>
<dbReference type="InterPro" id="IPR029787">
    <property type="entry name" value="Nucleotide_cyclase"/>
</dbReference>
<sequence>MNKEILENISVLYVEDENDVREFTAKLLGSLVKKVYTAANGLEGLETFKENSSAIDLIVSDINMPKMDGLEMCTRIKEINKEIPIVITSAHNDPNFLKRAIDVGVNTYAMKPIDLYQLVESMIKAIEPILLKRELEQLNVSLESRVEQEVQKLKSILDAQDNIVVVTNNNSLTNVNKRFLEFFNVSDIEEFSSKTVNIYDLFQEEYGFITKDLLQKQECWISYIKKLPEIDRVVKIKNSNNEERIFTVNIDNYDEKDNYFVLSLTDITELKEKSNLLEYQASHDSLTGLNNRNKFKEIYGKEIRRGFRYKNDLSLIIFDLDFFKNINDTHGHQIGDEVLKDIAQVVLGNVREHDIVVRWGGEEFLILLPETSSEGSLNVAEKIRAAIEDKDFSSKNLRLTASFGIASLKDGDDENTLLARTDEALYEAKRTGRNKVIVH</sequence>
<feature type="domain" description="Response regulatory" evidence="4">
    <location>
        <begin position="10"/>
        <end position="126"/>
    </location>
</feature>
<organism evidence="6 7">
    <name type="scientific">Arcobacter roscoffensis</name>
    <dbReference type="NCBI Taxonomy" id="2961520"/>
    <lineage>
        <taxon>Bacteria</taxon>
        <taxon>Pseudomonadati</taxon>
        <taxon>Campylobacterota</taxon>
        <taxon>Epsilonproteobacteria</taxon>
        <taxon>Campylobacterales</taxon>
        <taxon>Arcobacteraceae</taxon>
        <taxon>Arcobacter</taxon>
    </lineage>
</organism>
<evidence type="ECO:0000259" key="4">
    <source>
        <dbReference type="PROSITE" id="PS50110"/>
    </source>
</evidence>
<evidence type="ECO:0000256" key="1">
    <source>
        <dbReference type="ARBA" id="ARBA00012528"/>
    </source>
</evidence>
<dbReference type="PROSITE" id="PS50110">
    <property type="entry name" value="RESPONSE_REGULATORY"/>
    <property type="match status" value="1"/>
</dbReference>
<dbReference type="EC" id="2.7.7.65" evidence="1"/>
<evidence type="ECO:0000259" key="5">
    <source>
        <dbReference type="PROSITE" id="PS50887"/>
    </source>
</evidence>
<dbReference type="Gene3D" id="3.30.450.20">
    <property type="entry name" value="PAS domain"/>
    <property type="match status" value="1"/>
</dbReference>
<dbReference type="SMART" id="SM00267">
    <property type="entry name" value="GGDEF"/>
    <property type="match status" value="1"/>
</dbReference>
<dbReference type="EMBL" id="CP100595">
    <property type="protein sequence ID" value="UTJ05148.1"/>
    <property type="molecule type" value="Genomic_DNA"/>
</dbReference>
<dbReference type="CDD" id="cd01949">
    <property type="entry name" value="GGDEF"/>
    <property type="match status" value="1"/>
</dbReference>
<dbReference type="GO" id="GO:0052621">
    <property type="term" value="F:diguanylate cyclase activity"/>
    <property type="evidence" value="ECO:0007669"/>
    <property type="project" value="UniProtKB-EC"/>
</dbReference>
<gene>
    <name evidence="6" type="ORF">NJU99_07650</name>
</gene>
<dbReference type="InterPro" id="IPR011006">
    <property type="entry name" value="CheY-like_superfamily"/>
</dbReference>
<dbReference type="SUPFAM" id="SSF55073">
    <property type="entry name" value="Nucleotide cyclase"/>
    <property type="match status" value="1"/>
</dbReference>
<dbReference type="SMART" id="SM00448">
    <property type="entry name" value="REC"/>
    <property type="match status" value="1"/>
</dbReference>